<dbReference type="AlphaFoldDB" id="Q6IGS5"/>
<accession>Q6IGS5</accession>
<organism evidence="1">
    <name type="scientific">Drosophila melanogaster</name>
    <name type="common">Fruit fly</name>
    <dbReference type="NCBI Taxonomy" id="7227"/>
    <lineage>
        <taxon>Eukaryota</taxon>
        <taxon>Metazoa</taxon>
        <taxon>Ecdysozoa</taxon>
        <taxon>Arthropoda</taxon>
        <taxon>Hexapoda</taxon>
        <taxon>Insecta</taxon>
        <taxon>Pterygota</taxon>
        <taxon>Neoptera</taxon>
        <taxon>Endopterygota</taxon>
        <taxon>Diptera</taxon>
        <taxon>Brachycera</taxon>
        <taxon>Muscomorpha</taxon>
        <taxon>Ephydroidea</taxon>
        <taxon>Drosophilidae</taxon>
        <taxon>Drosophila</taxon>
        <taxon>Sophophora</taxon>
    </lineage>
</organism>
<evidence type="ECO:0000313" key="1">
    <source>
        <dbReference type="EMBL" id="DAA02389.1"/>
    </source>
</evidence>
<sequence>MAAARGAVEVEEVESEALTDTDYERYAKNVKNNNGSGQDILGPKLVVSTLALRVVGGPWVWVVPVHHQWLKDTVLGAEWAEAADTHNDAPGAKVICICQPNQKTANKRASTSRSSLRAQGCGGERMVKMPLEADKRMLLQQQQKQQLQEREPNVSGGYSSAAIMLQNVAIKQTGNKGMTGRCN</sequence>
<reference evidence="1" key="1">
    <citation type="journal article" date="2003" name="Genome Biol.">
        <title>An integrated gene annotation and transcriptional profiling approach towards the full gene content of the Drosophila genome.</title>
        <authorList>
            <person name="Hild M."/>
            <person name="Beckmann B."/>
            <person name="Haas S.A."/>
            <person name="Koch B."/>
            <person name="Solovyev V."/>
            <person name="Busold C."/>
            <person name="Fellenberg K."/>
            <person name="Boutros M."/>
            <person name="Vingron M."/>
            <person name="Sauer F."/>
            <person name="Hoheisel J.D."/>
            <person name="Paro R."/>
        </authorList>
    </citation>
    <scope>NUCLEOTIDE SEQUENCE</scope>
</reference>
<proteinExistence type="predicted"/>
<gene>
    <name evidence="1" type="ORF">HDC05451</name>
</gene>
<dbReference type="EMBL" id="BK003691">
    <property type="protein sequence ID" value="DAA02389.1"/>
    <property type="molecule type" value="Genomic_DNA"/>
</dbReference>
<protein>
    <submittedName>
        <fullName evidence="1">HDC05451</fullName>
    </submittedName>
</protein>
<name>Q6IGS5_DROME</name>